<reference evidence="1" key="1">
    <citation type="submission" date="2023-06" db="EMBL/GenBank/DDBJ databases">
        <title>Gordonia sp. nov. and Pseudochrobactrum sp. nov., two species isolated from the burying beetle Nicrophorus vespilloides.</title>
        <authorList>
            <person name="Poehlein A."/>
            <person name="Guzman J."/>
            <person name="Daniel R."/>
            <person name="Vilcinskas A."/>
        </authorList>
    </citation>
    <scope>NUCLEOTIDE SEQUENCE</scope>
    <source>
        <strain evidence="1">MP11Mi</strain>
    </source>
</reference>
<proteinExistence type="predicted"/>
<dbReference type="RefSeq" id="WP_420041594.1">
    <property type="nucleotide sequence ID" value="NZ_CP128986.1"/>
</dbReference>
<evidence type="ECO:0000313" key="1">
    <source>
        <dbReference type="EMBL" id="WOC12354.1"/>
    </source>
</evidence>
<organism evidence="1">
    <name type="scientific">Gordonia sp. MP11Mi</name>
    <dbReference type="NCBI Taxonomy" id="3022769"/>
    <lineage>
        <taxon>Bacteria</taxon>
        <taxon>Bacillati</taxon>
        <taxon>Actinomycetota</taxon>
        <taxon>Actinomycetes</taxon>
        <taxon>Mycobacteriales</taxon>
        <taxon>Gordoniaceae</taxon>
        <taxon>Gordonia</taxon>
    </lineage>
</organism>
<protein>
    <submittedName>
        <fullName evidence="1">Uncharacterized protein</fullName>
    </submittedName>
</protein>
<dbReference type="AlphaFoldDB" id="A0AA97CWB4"/>
<dbReference type="EMBL" id="CP128986">
    <property type="protein sequence ID" value="WOC12354.1"/>
    <property type="molecule type" value="Genomic_DNA"/>
</dbReference>
<sequence>MLKSLGRGVRTFIRALDTANAIRHGATPTYYADVVEPLVMEPIDLTEWDGASRRAA</sequence>
<gene>
    <name evidence="1" type="ORF">MP11Mi_14390</name>
</gene>
<name>A0AA97CWB4_9ACTN</name>
<accession>A0AA97CWB4</accession>